<dbReference type="InterPro" id="IPR036249">
    <property type="entry name" value="Thioredoxin-like_sf"/>
</dbReference>
<proteinExistence type="predicted"/>
<dbReference type="Proteomes" id="UP001597545">
    <property type="component" value="Unassembled WGS sequence"/>
</dbReference>
<keyword evidence="3" id="KW-1185">Reference proteome</keyword>
<dbReference type="Pfam" id="PF14289">
    <property type="entry name" value="DUF4369"/>
    <property type="match status" value="1"/>
</dbReference>
<dbReference type="Gene3D" id="3.40.30.10">
    <property type="entry name" value="Glutaredoxin"/>
    <property type="match status" value="1"/>
</dbReference>
<evidence type="ECO:0000313" key="3">
    <source>
        <dbReference type="Proteomes" id="UP001597545"/>
    </source>
</evidence>
<evidence type="ECO:0000313" key="2">
    <source>
        <dbReference type="EMBL" id="MFD2549981.1"/>
    </source>
</evidence>
<sequence length="395" mass="45325">MNQFPWGLFILLCCLISCQQKKSQSDTAKQSATGYPEAFKIRLTGTIALPDSTKIYVNTDENTLQPLLSAYVKQGKFALEGELTEPNFYNLVIQKKNFKVYLENGADYTFKGEVGSAGRITHGEVTSSSKIMNDYVRFQKLFEQRHGALYAQSRALVDALNNPKTYRDAVGKSLALDEQKKRLKETIQDEFLDDGDVHPGMKLFIIKEDRIGQQNYKRYDHVLQRVPDTLKNTVLYKQAKQKVDAVKSFYDNMPNFPDIYPRNPAGDSLKLDRFKAEGTWLVVFWGSWNKESKADIRMIKRKAAALASMGVRPIYLTWDKDFDAWKAASDELNLGQDNYRLNAQDQEFVVNHYGVRAMPHYLLVDASDRTIINPDFRYPLHGRLESSIEKELNKK</sequence>
<name>A0ABW5KQG4_9SPHI</name>
<gene>
    <name evidence="2" type="ORF">ACFSR5_20210</name>
</gene>
<dbReference type="RefSeq" id="WP_380906385.1">
    <property type="nucleotide sequence ID" value="NZ_JBHUEG010000018.1"/>
</dbReference>
<dbReference type="InterPro" id="IPR025380">
    <property type="entry name" value="DUF4369"/>
</dbReference>
<accession>A0ABW5KQG4</accession>
<dbReference type="EMBL" id="JBHULR010000021">
    <property type="protein sequence ID" value="MFD2549981.1"/>
    <property type="molecule type" value="Genomic_DNA"/>
</dbReference>
<organism evidence="2 3">
    <name type="scientific">Sphingobacterium suaedae</name>
    <dbReference type="NCBI Taxonomy" id="1686402"/>
    <lineage>
        <taxon>Bacteria</taxon>
        <taxon>Pseudomonadati</taxon>
        <taxon>Bacteroidota</taxon>
        <taxon>Sphingobacteriia</taxon>
        <taxon>Sphingobacteriales</taxon>
        <taxon>Sphingobacteriaceae</taxon>
        <taxon>Sphingobacterium</taxon>
    </lineage>
</organism>
<reference evidence="3" key="1">
    <citation type="journal article" date="2019" name="Int. J. Syst. Evol. Microbiol.">
        <title>The Global Catalogue of Microorganisms (GCM) 10K type strain sequencing project: providing services to taxonomists for standard genome sequencing and annotation.</title>
        <authorList>
            <consortium name="The Broad Institute Genomics Platform"/>
            <consortium name="The Broad Institute Genome Sequencing Center for Infectious Disease"/>
            <person name="Wu L."/>
            <person name="Ma J."/>
        </authorList>
    </citation>
    <scope>NUCLEOTIDE SEQUENCE [LARGE SCALE GENOMIC DNA]</scope>
    <source>
        <strain evidence="3">KCTC 42662</strain>
    </source>
</reference>
<comment type="caution">
    <text evidence="2">The sequence shown here is derived from an EMBL/GenBank/DDBJ whole genome shotgun (WGS) entry which is preliminary data.</text>
</comment>
<protein>
    <submittedName>
        <fullName evidence="2">DUF4369 domain-containing protein</fullName>
    </submittedName>
</protein>
<evidence type="ECO:0000259" key="1">
    <source>
        <dbReference type="Pfam" id="PF14289"/>
    </source>
</evidence>
<feature type="domain" description="DUF4369" evidence="1">
    <location>
        <begin position="42"/>
        <end position="117"/>
    </location>
</feature>
<dbReference type="SUPFAM" id="SSF52833">
    <property type="entry name" value="Thioredoxin-like"/>
    <property type="match status" value="1"/>
</dbReference>